<keyword evidence="4" id="KW-0282">Flagellum</keyword>
<evidence type="ECO:0000256" key="1">
    <source>
        <dbReference type="ARBA" id="ARBA00004611"/>
    </source>
</evidence>
<name>A0A6T8GEW3_HEMAN</name>
<dbReference type="Pfam" id="PF05914">
    <property type="entry name" value="RIB43A"/>
    <property type="match status" value="1"/>
</dbReference>
<evidence type="ECO:0000256" key="8">
    <source>
        <dbReference type="ARBA" id="ARBA00023273"/>
    </source>
</evidence>
<gene>
    <name evidence="13" type="ORF">HAND00432_LOCUS37600</name>
    <name evidence="12" type="ORF">HAND1043_LOCUS24</name>
</gene>
<reference evidence="13" key="1">
    <citation type="submission" date="2021-01" db="EMBL/GenBank/DDBJ databases">
        <authorList>
            <person name="Corre E."/>
            <person name="Pelletier E."/>
            <person name="Niang G."/>
            <person name="Scheremetjew M."/>
            <person name="Finn R."/>
            <person name="Kale V."/>
            <person name="Holt S."/>
            <person name="Cochrane G."/>
            <person name="Meng A."/>
            <person name="Brown T."/>
            <person name="Cohen L."/>
        </authorList>
    </citation>
    <scope>NUCLEOTIDE SEQUENCE</scope>
    <source>
        <strain evidence="12">CCMP441</strain>
        <strain evidence="13">CCMP644</strain>
    </source>
</reference>
<evidence type="ECO:0000256" key="9">
    <source>
        <dbReference type="ARBA" id="ARBA00046435"/>
    </source>
</evidence>
<feature type="coiled-coil region" evidence="10">
    <location>
        <begin position="294"/>
        <end position="367"/>
    </location>
</feature>
<comment type="similarity">
    <text evidence="2">Belongs to the RIB43A family.</text>
</comment>
<evidence type="ECO:0008006" key="14">
    <source>
        <dbReference type="Google" id="ProtNLM"/>
    </source>
</evidence>
<organism evidence="13">
    <name type="scientific">Hemiselmis andersenii</name>
    <name type="common">Cryptophyte alga</name>
    <dbReference type="NCBI Taxonomy" id="464988"/>
    <lineage>
        <taxon>Eukaryota</taxon>
        <taxon>Cryptophyceae</taxon>
        <taxon>Cryptomonadales</taxon>
        <taxon>Hemiselmidaceae</taxon>
        <taxon>Hemiselmis</taxon>
    </lineage>
</organism>
<dbReference type="AlphaFoldDB" id="A0A6T8GEW3"/>
<dbReference type="InterPro" id="IPR008805">
    <property type="entry name" value="RIB43A"/>
</dbReference>
<evidence type="ECO:0000256" key="5">
    <source>
        <dbReference type="ARBA" id="ARBA00023054"/>
    </source>
</evidence>
<proteinExistence type="inferred from homology"/>
<evidence type="ECO:0000256" key="3">
    <source>
        <dbReference type="ARBA" id="ARBA00022490"/>
    </source>
</evidence>
<keyword evidence="6" id="KW-0969">Cilium</keyword>
<evidence type="ECO:0000256" key="11">
    <source>
        <dbReference type="SAM" id="MobiDB-lite"/>
    </source>
</evidence>
<evidence type="ECO:0000256" key="4">
    <source>
        <dbReference type="ARBA" id="ARBA00022846"/>
    </source>
</evidence>
<sequence>MATIGGVMSTSGDVSREQQESRIIDRRRRLEEERKHRIFNAKQRTIGIDRQALEQQHAEKVAARELEASRNAAFADRMLVTEQRVQLLERDVQRARKESTQSVQAYREQMQQKHMRKEWDLNDPNTLRKDRPARLGNDDPLCGPASIQKFGGEDLEYGNRVRRQQQQQAQWVVEQMAEKQAQIDNEIEMDRLFAERQGEIDERRAAMEENELASRVVMNTAVRDYNVALIDAKRQRDAQNRTEEAVDAIEEIRYQLNSNLLNEEPGATSSEGDGRTLKYAFKGFTNEQIMAIRQEQLRQAAEKQEHRVREKEAEEGWDIVQEAVRRNLIAGEREVMRRKQEIARQTAEEQKRQADEARARKEVLYKQVYAGAIDDTFFLQFGTSSR</sequence>
<keyword evidence="8" id="KW-0966">Cell projection</keyword>
<comment type="subcellular location">
    <subcellularLocation>
        <location evidence="1">Cytoplasm</location>
        <location evidence="1">Cytoskeleton</location>
        <location evidence="1">Flagellum axoneme</location>
    </subcellularLocation>
</comment>
<evidence type="ECO:0000256" key="2">
    <source>
        <dbReference type="ARBA" id="ARBA00006875"/>
    </source>
</evidence>
<evidence type="ECO:0000256" key="7">
    <source>
        <dbReference type="ARBA" id="ARBA00023212"/>
    </source>
</evidence>
<keyword evidence="7" id="KW-0206">Cytoskeleton</keyword>
<evidence type="ECO:0000256" key="6">
    <source>
        <dbReference type="ARBA" id="ARBA00023069"/>
    </source>
</evidence>
<dbReference type="EMBL" id="HBFX01062324">
    <property type="protein sequence ID" value="CAD8986587.1"/>
    <property type="molecule type" value="Transcribed_RNA"/>
</dbReference>
<dbReference type="PANTHER" id="PTHR14517:SF6">
    <property type="entry name" value="RE41410P"/>
    <property type="match status" value="1"/>
</dbReference>
<comment type="subunit">
    <text evidence="9">Microtubule inner protein component of sperm flagellar doublet microtubules.</text>
</comment>
<protein>
    <recommendedName>
        <fullName evidence="14">RIB43A-like with coiled-coils protein 2</fullName>
    </recommendedName>
</protein>
<dbReference type="PANTHER" id="PTHR14517">
    <property type="entry name" value="RIB43A-RELATED"/>
    <property type="match status" value="1"/>
</dbReference>
<accession>A0A6T8GEW3</accession>
<keyword evidence="5 10" id="KW-0175">Coiled coil</keyword>
<keyword evidence="3" id="KW-0963">Cytoplasm</keyword>
<feature type="region of interest" description="Disordered" evidence="11">
    <location>
        <begin position="1"/>
        <end position="22"/>
    </location>
</feature>
<evidence type="ECO:0000313" key="12">
    <source>
        <dbReference type="EMBL" id="CAD8733533.1"/>
    </source>
</evidence>
<evidence type="ECO:0000256" key="10">
    <source>
        <dbReference type="SAM" id="Coils"/>
    </source>
</evidence>
<evidence type="ECO:0000313" key="13">
    <source>
        <dbReference type="EMBL" id="CAD8986587.1"/>
    </source>
</evidence>
<dbReference type="EMBL" id="HBFK01000027">
    <property type="protein sequence ID" value="CAD8733533.1"/>
    <property type="molecule type" value="Transcribed_RNA"/>
</dbReference>